<sequence>MLRFFRGSLPAQLLGLLALLLALRLPLLALQGLPLTGGELGALLVGERVHGGALPYRDLYDGTAPLVSYLFGGLDWLGTRPVFLYRALALVMLLLQALRLNFVLDRADAFPDRGYLVALVYLVVSCISTDLDALSPLLVGHTFVVFALSALIPTSREGYDNRRLFRAGFLVGLAGLCYLPLVLFAGVGLFAVIIFAANAFRSFLLLLCGLLFPYAVVATYFLYAGALPNFVQFHLEPGWHSFRAGAPSGLPLALQLRLLALPAAVLLLAVLRGLGAPLGPVFQAKFRQLMVAWLLTALLILAGGGGTAPGALVLLLPPLAYFSLFLWQAGRPAWAPEVTFLVLLAAVAVVRYRSLVPGLETVLRLPAESSFALRPDPALSDLRNHRVLVLGPDRRAYLTNTSATPYLNWNLALRDFGHLDQYAAVVRIGRQVGARPPAYIVDQSHLFPQLRHLLPSVFGTYVSTTGSPNLYRHTGAHE</sequence>
<feature type="transmembrane region" description="Helical" evidence="1">
    <location>
        <begin position="83"/>
        <end position="102"/>
    </location>
</feature>
<dbReference type="EMBL" id="RCYZ01000006">
    <property type="protein sequence ID" value="TPG64372.1"/>
    <property type="molecule type" value="Genomic_DNA"/>
</dbReference>
<keyword evidence="1" id="KW-0472">Membrane</keyword>
<organism evidence="2 3">
    <name type="scientific">Hymenobacter nivis</name>
    <dbReference type="NCBI Taxonomy" id="1850093"/>
    <lineage>
        <taxon>Bacteria</taxon>
        <taxon>Pseudomonadati</taxon>
        <taxon>Bacteroidota</taxon>
        <taxon>Cytophagia</taxon>
        <taxon>Cytophagales</taxon>
        <taxon>Hymenobacteraceae</taxon>
        <taxon>Hymenobacter</taxon>
    </lineage>
</organism>
<feature type="transmembrane region" description="Helical" evidence="1">
    <location>
        <begin position="286"/>
        <end position="303"/>
    </location>
</feature>
<evidence type="ECO:0008006" key="4">
    <source>
        <dbReference type="Google" id="ProtNLM"/>
    </source>
</evidence>
<gene>
    <name evidence="2" type="ORF">EAH73_14405</name>
</gene>
<evidence type="ECO:0000256" key="1">
    <source>
        <dbReference type="SAM" id="Phobius"/>
    </source>
</evidence>
<keyword evidence="1" id="KW-1133">Transmembrane helix</keyword>
<feature type="transmembrane region" description="Helical" evidence="1">
    <location>
        <begin position="203"/>
        <end position="231"/>
    </location>
</feature>
<dbReference type="OrthoDB" id="981402at2"/>
<comment type="caution">
    <text evidence="2">The sequence shown here is derived from an EMBL/GenBank/DDBJ whole genome shotgun (WGS) entry which is preliminary data.</text>
</comment>
<proteinExistence type="predicted"/>
<feature type="transmembrane region" description="Helical" evidence="1">
    <location>
        <begin position="252"/>
        <end position="274"/>
    </location>
</feature>
<accession>A0A502GSA3</accession>
<keyword evidence="3" id="KW-1185">Reference proteome</keyword>
<dbReference type="Proteomes" id="UP000317646">
    <property type="component" value="Unassembled WGS sequence"/>
</dbReference>
<feature type="transmembrane region" description="Helical" evidence="1">
    <location>
        <begin position="167"/>
        <end position="197"/>
    </location>
</feature>
<evidence type="ECO:0000313" key="3">
    <source>
        <dbReference type="Proteomes" id="UP000317646"/>
    </source>
</evidence>
<feature type="transmembrane region" description="Helical" evidence="1">
    <location>
        <begin position="333"/>
        <end position="350"/>
    </location>
</feature>
<dbReference type="AlphaFoldDB" id="A0A502GSA3"/>
<feature type="transmembrane region" description="Helical" evidence="1">
    <location>
        <begin position="114"/>
        <end position="131"/>
    </location>
</feature>
<dbReference type="RefSeq" id="WP_140467763.1">
    <property type="nucleotide sequence ID" value="NZ_RCYZ01000006.1"/>
</dbReference>
<protein>
    <recommendedName>
        <fullName evidence="4">Glycosyltransferase RgtA/B/C/D-like domain-containing protein</fullName>
    </recommendedName>
</protein>
<name>A0A502GSA3_9BACT</name>
<evidence type="ECO:0000313" key="2">
    <source>
        <dbReference type="EMBL" id="TPG64372.1"/>
    </source>
</evidence>
<keyword evidence="1" id="KW-0812">Transmembrane</keyword>
<reference evidence="2 3" key="1">
    <citation type="journal article" date="2019" name="Environ. Microbiol.">
        <title>Species interactions and distinct microbial communities in high Arctic permafrost affected cryosols are associated with the CH4 and CO2 gas fluxes.</title>
        <authorList>
            <person name="Altshuler I."/>
            <person name="Hamel J."/>
            <person name="Turney S."/>
            <person name="Magnuson E."/>
            <person name="Levesque R."/>
            <person name="Greer C."/>
            <person name="Whyte L.G."/>
        </authorList>
    </citation>
    <scope>NUCLEOTIDE SEQUENCE [LARGE SCALE GENOMIC DNA]</scope>
    <source>
        <strain evidence="2 3">S9.2P</strain>
    </source>
</reference>